<dbReference type="Pfam" id="PF01966">
    <property type="entry name" value="HD"/>
    <property type="match status" value="1"/>
</dbReference>
<keyword evidence="4" id="KW-0378">Hydrolase</keyword>
<sequence length="206" mass="23917">MNAIFKPYLLDLNLSDHLKDDIHSFFIAHNDNETLEHTLTVAYEARRIAELYGVDPIKAEYAALLHDISNVVPVKEMLSMAKELGIELLEDEYKYARIVHQKLSSAMAKDIFHMNDQEILDAIECHTTLKPQSSMLDKVLFISDKISWDLPGDHPYLIEIRNKINNHKLNEGVLIYLNHIWEQRSKLKLVHPWLIKAREELLKIGP</sequence>
<dbReference type="OrthoDB" id="5295945at2"/>
<evidence type="ECO:0000256" key="4">
    <source>
        <dbReference type="ARBA" id="ARBA00022801"/>
    </source>
</evidence>
<name>A0A494Y646_9BACL</name>
<dbReference type="InterPro" id="IPR006674">
    <property type="entry name" value="HD_domain"/>
</dbReference>
<dbReference type="GO" id="GO:0000166">
    <property type="term" value="F:nucleotide binding"/>
    <property type="evidence" value="ECO:0007669"/>
    <property type="project" value="UniProtKB-KW"/>
</dbReference>
<dbReference type="NCBIfam" id="TIGR00277">
    <property type="entry name" value="HDIG"/>
    <property type="match status" value="1"/>
</dbReference>
<dbReference type="RefSeq" id="WP_120976119.1">
    <property type="nucleotide sequence ID" value="NZ_RBZM01000004.1"/>
</dbReference>
<dbReference type="InterPro" id="IPR005249">
    <property type="entry name" value="YqeK"/>
</dbReference>
<dbReference type="Gene3D" id="1.10.3210.10">
    <property type="entry name" value="Hypothetical protein af1432"/>
    <property type="match status" value="1"/>
</dbReference>
<dbReference type="GO" id="GO:0046872">
    <property type="term" value="F:metal ion binding"/>
    <property type="evidence" value="ECO:0007669"/>
    <property type="project" value="UniProtKB-KW"/>
</dbReference>
<comment type="catalytic activity">
    <reaction evidence="6">
        <text>P(1),P(4)-bis(5'-adenosyl) tetraphosphate + H2O = 2 ADP + 2 H(+)</text>
        <dbReference type="Rhea" id="RHEA:24252"/>
        <dbReference type="ChEBI" id="CHEBI:15377"/>
        <dbReference type="ChEBI" id="CHEBI:15378"/>
        <dbReference type="ChEBI" id="CHEBI:58141"/>
        <dbReference type="ChEBI" id="CHEBI:456216"/>
        <dbReference type="EC" id="3.6.1.41"/>
    </reaction>
</comment>
<dbReference type="GO" id="GO:0008803">
    <property type="term" value="F:bis(5'-nucleosyl)-tetraphosphatase (symmetrical) activity"/>
    <property type="evidence" value="ECO:0007669"/>
    <property type="project" value="UniProtKB-EC"/>
</dbReference>
<dbReference type="Proteomes" id="UP000282076">
    <property type="component" value="Unassembled WGS sequence"/>
</dbReference>
<dbReference type="CDD" id="cd00077">
    <property type="entry name" value="HDc"/>
    <property type="match status" value="1"/>
</dbReference>
<evidence type="ECO:0000256" key="2">
    <source>
        <dbReference type="ARBA" id="ARBA00022723"/>
    </source>
</evidence>
<proteinExistence type="predicted"/>
<dbReference type="SMART" id="SM00471">
    <property type="entry name" value="HDc"/>
    <property type="match status" value="1"/>
</dbReference>
<keyword evidence="5" id="KW-0408">Iron</keyword>
<evidence type="ECO:0000256" key="6">
    <source>
        <dbReference type="ARBA" id="ARBA00049417"/>
    </source>
</evidence>
<evidence type="ECO:0000256" key="1">
    <source>
        <dbReference type="ARBA" id="ARBA00012506"/>
    </source>
</evidence>
<evidence type="ECO:0000313" key="9">
    <source>
        <dbReference type="Proteomes" id="UP000282076"/>
    </source>
</evidence>
<protein>
    <recommendedName>
        <fullName evidence="1">bis(5'-nucleosyl)-tetraphosphatase (symmetrical)</fullName>
        <ecNumber evidence="1">3.6.1.41</ecNumber>
    </recommendedName>
</protein>
<comment type="caution">
    <text evidence="8">The sequence shown here is derived from an EMBL/GenBank/DDBJ whole genome shotgun (WGS) entry which is preliminary data.</text>
</comment>
<keyword evidence="2" id="KW-0479">Metal-binding</keyword>
<gene>
    <name evidence="8" type="ORF">D7Z26_09415</name>
</gene>
<evidence type="ECO:0000256" key="3">
    <source>
        <dbReference type="ARBA" id="ARBA00022741"/>
    </source>
</evidence>
<evidence type="ECO:0000259" key="7">
    <source>
        <dbReference type="PROSITE" id="PS51831"/>
    </source>
</evidence>
<dbReference type="SUPFAM" id="SSF109604">
    <property type="entry name" value="HD-domain/PDEase-like"/>
    <property type="match status" value="1"/>
</dbReference>
<dbReference type="InterPro" id="IPR003607">
    <property type="entry name" value="HD/PDEase_dom"/>
</dbReference>
<dbReference type="PANTHER" id="PTHR35795:SF1">
    <property type="entry name" value="BIS(5'-NUCLEOSYL)-TETRAPHOSPHATASE, SYMMETRICAL"/>
    <property type="match status" value="1"/>
</dbReference>
<keyword evidence="9" id="KW-1185">Reference proteome</keyword>
<accession>A0A494Y646</accession>
<dbReference type="PROSITE" id="PS51831">
    <property type="entry name" value="HD"/>
    <property type="match status" value="1"/>
</dbReference>
<dbReference type="AlphaFoldDB" id="A0A494Y646"/>
<keyword evidence="3" id="KW-0547">Nucleotide-binding</keyword>
<dbReference type="InterPro" id="IPR051094">
    <property type="entry name" value="Diverse_Catalytic_Enzymes"/>
</dbReference>
<dbReference type="NCBIfam" id="TIGR00488">
    <property type="entry name" value="bis(5'-nucleosyl)-tetraphosphatase (symmetrical) YqeK"/>
    <property type="match status" value="1"/>
</dbReference>
<evidence type="ECO:0000256" key="5">
    <source>
        <dbReference type="ARBA" id="ARBA00023004"/>
    </source>
</evidence>
<organism evidence="8 9">
    <name type="scientific">Cohnella endophytica</name>
    <dbReference type="NCBI Taxonomy" id="2419778"/>
    <lineage>
        <taxon>Bacteria</taxon>
        <taxon>Bacillati</taxon>
        <taxon>Bacillota</taxon>
        <taxon>Bacilli</taxon>
        <taxon>Bacillales</taxon>
        <taxon>Paenibacillaceae</taxon>
        <taxon>Cohnella</taxon>
    </lineage>
</organism>
<evidence type="ECO:0000313" key="8">
    <source>
        <dbReference type="EMBL" id="RKP55400.1"/>
    </source>
</evidence>
<dbReference type="EC" id="3.6.1.41" evidence="1"/>
<feature type="domain" description="HD" evidence="7">
    <location>
        <begin position="34"/>
        <end position="149"/>
    </location>
</feature>
<dbReference type="InterPro" id="IPR006675">
    <property type="entry name" value="HDIG_dom"/>
</dbReference>
<dbReference type="PANTHER" id="PTHR35795">
    <property type="entry name" value="SLR1885 PROTEIN"/>
    <property type="match status" value="1"/>
</dbReference>
<reference evidence="8 9" key="1">
    <citation type="submission" date="2018-10" db="EMBL/GenBank/DDBJ databases">
        <title>Cohnella sp. M2MS4P-1, whole genome shotgun sequence.</title>
        <authorList>
            <person name="Tuo L."/>
        </authorList>
    </citation>
    <scope>NUCLEOTIDE SEQUENCE [LARGE SCALE GENOMIC DNA]</scope>
    <source>
        <strain evidence="8 9">M2MS4P-1</strain>
    </source>
</reference>
<dbReference type="EMBL" id="RBZM01000004">
    <property type="protein sequence ID" value="RKP55400.1"/>
    <property type="molecule type" value="Genomic_DNA"/>
</dbReference>